<dbReference type="RefSeq" id="WP_011763579.1">
    <property type="nucleotide sequence ID" value="NC_008701.1"/>
</dbReference>
<comment type="similarity">
    <text evidence="8 11">Belongs to the QueC family.</text>
</comment>
<dbReference type="AlphaFoldDB" id="A1RVM2"/>
<dbReference type="InterPro" id="IPR014729">
    <property type="entry name" value="Rossmann-like_a/b/a_fold"/>
</dbReference>
<proteinExistence type="inferred from homology"/>
<comment type="cofactor">
    <cofactor evidence="11">
        <name>Zn(2+)</name>
        <dbReference type="ChEBI" id="CHEBI:29105"/>
    </cofactor>
    <text evidence="11">Binds 1 zinc ion per subunit.</text>
</comment>
<keyword evidence="6 11" id="KW-0067">ATP-binding</keyword>
<evidence type="ECO:0000256" key="6">
    <source>
        <dbReference type="ARBA" id="ARBA00022840"/>
    </source>
</evidence>
<dbReference type="PANTHER" id="PTHR42914">
    <property type="entry name" value="7-CYANO-7-DEAZAGUANINE SYNTHASE"/>
    <property type="match status" value="1"/>
</dbReference>
<reference evidence="12" key="1">
    <citation type="submission" date="2006-12" db="EMBL/GenBank/DDBJ databases">
        <title>Complete sequence of Pyrobaculum islandicum DSM 4184.</title>
        <authorList>
            <person name="Copeland A."/>
            <person name="Lucas S."/>
            <person name="Lapidus A."/>
            <person name="Barry K."/>
            <person name="Detter J.C."/>
            <person name="Glavina del Rio T."/>
            <person name="Dalin E."/>
            <person name="Tice H."/>
            <person name="Pitluck S."/>
            <person name="Meincke L."/>
            <person name="Brettin T."/>
            <person name="Bruce D."/>
            <person name="Han C."/>
            <person name="Tapia R."/>
            <person name="Gilna P."/>
            <person name="Schmutz J."/>
            <person name="Larimer F."/>
            <person name="Land M."/>
            <person name="Hauser L."/>
            <person name="Kyrpides N."/>
            <person name="Mikhailova N."/>
            <person name="Cozen A.E."/>
            <person name="Fitz-Gibbon S.T."/>
            <person name="House C.H."/>
            <person name="Saltikov C."/>
            <person name="Lowe T."/>
            <person name="Richardson P."/>
        </authorList>
    </citation>
    <scope>NUCLEOTIDE SEQUENCE [LARGE SCALE GENOMIC DNA]</scope>
    <source>
        <strain evidence="12">DSM 4184</strain>
    </source>
</reference>
<comment type="pathway">
    <text evidence="1 11">Purine metabolism; 7-cyano-7-deazaguanine biosynthesis.</text>
</comment>
<evidence type="ECO:0000256" key="4">
    <source>
        <dbReference type="ARBA" id="ARBA00022741"/>
    </source>
</evidence>
<dbReference type="HOGENOM" id="CLU_081854_1_0_2"/>
<comment type="function">
    <text evidence="7 11">Catalyzes the ATP-dependent conversion of 7-carboxy-7-deazaguanine (CDG) to 7-cyano-7-deazaguanine (preQ(0)).</text>
</comment>
<dbReference type="GO" id="GO:0005524">
    <property type="term" value="F:ATP binding"/>
    <property type="evidence" value="ECO:0007669"/>
    <property type="project" value="UniProtKB-UniRule"/>
</dbReference>
<dbReference type="InterPro" id="IPR018317">
    <property type="entry name" value="QueC"/>
</dbReference>
<dbReference type="Proteomes" id="UP000002595">
    <property type="component" value="Chromosome"/>
</dbReference>
<dbReference type="GeneID" id="4618051"/>
<dbReference type="UniPathway" id="UPA00391"/>
<feature type="binding site" evidence="11">
    <location>
        <position position="232"/>
    </location>
    <ligand>
        <name>Zn(2+)</name>
        <dbReference type="ChEBI" id="CHEBI:29105"/>
    </ligand>
</feature>
<evidence type="ECO:0000313" key="13">
    <source>
        <dbReference type="Proteomes" id="UP000002595"/>
    </source>
</evidence>
<gene>
    <name evidence="11" type="primary">queC</name>
    <name evidence="12" type="ordered locus">Pisl_1856</name>
</gene>
<name>A1RVM2_PYRIL</name>
<dbReference type="GO" id="GO:0016879">
    <property type="term" value="F:ligase activity, forming carbon-nitrogen bonds"/>
    <property type="evidence" value="ECO:0007669"/>
    <property type="project" value="UniProtKB-UniRule"/>
</dbReference>
<evidence type="ECO:0000256" key="2">
    <source>
        <dbReference type="ARBA" id="ARBA00022598"/>
    </source>
</evidence>
<protein>
    <recommendedName>
        <fullName evidence="9 11">7-cyano-7-deazaguanine synthase</fullName>
        <ecNumber evidence="9 11">6.3.4.20</ecNumber>
    </recommendedName>
    <alternativeName>
        <fullName evidence="11">7-cyano-7-carbaguanine synthase</fullName>
    </alternativeName>
    <alternativeName>
        <fullName evidence="11">Archaeosine biosynthesis protein QueC</fullName>
    </alternativeName>
    <alternativeName>
        <fullName evidence="11">PreQ(0) synthase</fullName>
    </alternativeName>
</protein>
<organism evidence="12 13">
    <name type="scientific">Pyrobaculum islandicum (strain DSM 4184 / JCM 9189 / GEO3)</name>
    <dbReference type="NCBI Taxonomy" id="384616"/>
    <lineage>
        <taxon>Archaea</taxon>
        <taxon>Thermoproteota</taxon>
        <taxon>Thermoprotei</taxon>
        <taxon>Thermoproteales</taxon>
        <taxon>Thermoproteaceae</taxon>
        <taxon>Pyrobaculum</taxon>
    </lineage>
</organism>
<dbReference type="eggNOG" id="arCOG00039">
    <property type="taxonomic scope" value="Archaea"/>
</dbReference>
<keyword evidence="4 11" id="KW-0547">Nucleotide-binding</keyword>
<dbReference type="KEGG" id="pis:Pisl_1856"/>
<dbReference type="Gene3D" id="3.40.50.620">
    <property type="entry name" value="HUPs"/>
    <property type="match status" value="1"/>
</dbReference>
<feature type="binding site" evidence="11">
    <location>
        <position position="218"/>
    </location>
    <ligand>
        <name>Zn(2+)</name>
        <dbReference type="ChEBI" id="CHEBI:29105"/>
    </ligand>
</feature>
<evidence type="ECO:0000256" key="11">
    <source>
        <dbReference type="HAMAP-Rule" id="MF_01633"/>
    </source>
</evidence>
<accession>A1RVM2</accession>
<dbReference type="HAMAP" id="MF_01633">
    <property type="entry name" value="QueC"/>
    <property type="match status" value="1"/>
</dbReference>
<evidence type="ECO:0000256" key="3">
    <source>
        <dbReference type="ARBA" id="ARBA00022723"/>
    </source>
</evidence>
<comment type="catalytic activity">
    <reaction evidence="10 11">
        <text>7-carboxy-7-carbaguanine + NH4(+) + 2 ATP = 7-cyano-7-carbaguanine + 2 AMP + 2 diphosphate + 2 H(+)</text>
        <dbReference type="Rhea" id="RHEA:27982"/>
        <dbReference type="ChEBI" id="CHEBI:15378"/>
        <dbReference type="ChEBI" id="CHEBI:28938"/>
        <dbReference type="ChEBI" id="CHEBI:30616"/>
        <dbReference type="ChEBI" id="CHEBI:33019"/>
        <dbReference type="ChEBI" id="CHEBI:45075"/>
        <dbReference type="ChEBI" id="CHEBI:61036"/>
        <dbReference type="ChEBI" id="CHEBI:456215"/>
        <dbReference type="EC" id="6.3.4.20"/>
    </reaction>
</comment>
<evidence type="ECO:0000256" key="5">
    <source>
        <dbReference type="ARBA" id="ARBA00022833"/>
    </source>
</evidence>
<keyword evidence="13" id="KW-1185">Reference proteome</keyword>
<keyword evidence="5 11" id="KW-0862">Zinc</keyword>
<feature type="binding site" evidence="11">
    <location>
        <position position="229"/>
    </location>
    <ligand>
        <name>Zn(2+)</name>
        <dbReference type="ChEBI" id="CHEBI:29105"/>
    </ligand>
</feature>
<evidence type="ECO:0000256" key="1">
    <source>
        <dbReference type="ARBA" id="ARBA00005061"/>
    </source>
</evidence>
<keyword evidence="3 11" id="KW-0479">Metal-binding</keyword>
<dbReference type="EMBL" id="CP000504">
    <property type="protein sequence ID" value="ABL89004.1"/>
    <property type="molecule type" value="Genomic_DNA"/>
</dbReference>
<dbReference type="STRING" id="384616.Pisl_1856"/>
<feature type="binding site" evidence="11">
    <location>
        <begin position="17"/>
        <end position="27"/>
    </location>
    <ligand>
        <name>ATP</name>
        <dbReference type="ChEBI" id="CHEBI:30616"/>
    </ligand>
</feature>
<evidence type="ECO:0000256" key="8">
    <source>
        <dbReference type="ARBA" id="ARBA00037993"/>
    </source>
</evidence>
<sequence length="276" mass="31049">MATLVKPERPCRAVAVVSGGPDSTCYAVLWLKRGCDIHALSFLYGQKASVEVEKAQLVLRKIDELAAARGWGRVVEHRVVNLSALGELWRGTQLTDSSLSVEREYTPTVVVPIRNVVMAAVATAYAYTIRNFTGAKTYVIYGAHYDDIKPREDTWEPRYPDCSPECIEALQTAFRICHFRAERDVEIWTPSREGLKKSQLLKICHQEVGDLIYETWSCYKSGEAHCGECESCRNRHAAFIEAGLPDCTTYLAPPGPGFERRGRFYIHISCVRRGQT</sequence>
<dbReference type="GO" id="GO:0008270">
    <property type="term" value="F:zinc ion binding"/>
    <property type="evidence" value="ECO:0007669"/>
    <property type="project" value="UniProtKB-UniRule"/>
</dbReference>
<dbReference type="OrthoDB" id="6532at2157"/>
<evidence type="ECO:0000256" key="7">
    <source>
        <dbReference type="ARBA" id="ARBA00037768"/>
    </source>
</evidence>
<evidence type="ECO:0000256" key="10">
    <source>
        <dbReference type="ARBA" id="ARBA00047890"/>
    </source>
</evidence>
<evidence type="ECO:0000256" key="9">
    <source>
        <dbReference type="ARBA" id="ARBA00039149"/>
    </source>
</evidence>
<dbReference type="CDD" id="cd01995">
    <property type="entry name" value="QueC-like"/>
    <property type="match status" value="1"/>
</dbReference>
<dbReference type="Pfam" id="PF06508">
    <property type="entry name" value="QueC"/>
    <property type="match status" value="1"/>
</dbReference>
<keyword evidence="2 11" id="KW-0436">Ligase</keyword>
<dbReference type="PANTHER" id="PTHR42914:SF1">
    <property type="entry name" value="7-CYANO-7-DEAZAGUANINE SYNTHASE"/>
    <property type="match status" value="1"/>
</dbReference>
<feature type="binding site" evidence="11">
    <location>
        <position position="226"/>
    </location>
    <ligand>
        <name>Zn(2+)</name>
        <dbReference type="ChEBI" id="CHEBI:29105"/>
    </ligand>
</feature>
<evidence type="ECO:0000313" key="12">
    <source>
        <dbReference type="EMBL" id="ABL89004.1"/>
    </source>
</evidence>
<dbReference type="PIRSF" id="PIRSF006293">
    <property type="entry name" value="ExsB"/>
    <property type="match status" value="1"/>
</dbReference>
<dbReference type="SUPFAM" id="SSF52402">
    <property type="entry name" value="Adenine nucleotide alpha hydrolases-like"/>
    <property type="match status" value="1"/>
</dbReference>
<dbReference type="EC" id="6.3.4.20" evidence="9 11"/>